<sequence length="441" mass="51239">MDILNTISLESNSQIKINFDGGDLSSDAGLLLFKEFLFKIGAVKLVNRMFKTNDTAWFRIHKDDTNLMQVIYQIISSYFEDDCADELTNEPVMTVILEKDALASQPTLSRFFNRMDGDTLSQLNQIIRELRKVIYSIKKPEFMLFDIDSTLLDTYGNQEGEGFNYHYQAHGYHPLLCYDGLTGDLLKAQLRDGTMYCSKEADIFMKSLLDEFLCDFPDMPLFLRGDSGFASPDLYEVLEDKNCKYAIRLKENAKLRELAEEENQALYRATKFNQVDYAVEYGAFLYQAGSWNHPRRVVFKIEKPYGQMVHLYTFIVTTLEMEPYQVIQFYCGRGKMENFIKECKSGFDFASVSSSSKLVNANRLLVHALAYNLFNWFRRLALAASMRKQRIDTIRLKLLKIAARVVKSARYKYFKLCSSCPYKKEFYETLENIRNLQPQLE</sequence>
<dbReference type="EMBL" id="SRZB01000104">
    <property type="protein sequence ID" value="TGX95686.1"/>
    <property type="molecule type" value="Genomic_DNA"/>
</dbReference>
<name>A0AC61QV11_9FIRM</name>
<evidence type="ECO:0000313" key="1">
    <source>
        <dbReference type="EMBL" id="TGX95686.1"/>
    </source>
</evidence>
<dbReference type="Proteomes" id="UP000307720">
    <property type="component" value="Unassembled WGS sequence"/>
</dbReference>
<comment type="caution">
    <text evidence="1">The sequence shown here is derived from an EMBL/GenBank/DDBJ whole genome shotgun (WGS) entry which is preliminary data.</text>
</comment>
<organism evidence="1 2">
    <name type="scientific">Hominisplanchenecus murintestinalis</name>
    <dbReference type="NCBI Taxonomy" id="2941517"/>
    <lineage>
        <taxon>Bacteria</taxon>
        <taxon>Bacillati</taxon>
        <taxon>Bacillota</taxon>
        <taxon>Clostridia</taxon>
        <taxon>Lachnospirales</taxon>
        <taxon>Lachnospiraceae</taxon>
        <taxon>Hominisplanchenecus</taxon>
    </lineage>
</organism>
<reference evidence="1" key="1">
    <citation type="submission" date="2019-04" db="EMBL/GenBank/DDBJ databases">
        <title>Microbes associate with the intestines of laboratory mice.</title>
        <authorList>
            <person name="Navarre W."/>
            <person name="Wong E."/>
            <person name="Huang K."/>
            <person name="Tropini C."/>
            <person name="Ng K."/>
            <person name="Yu B."/>
        </authorList>
    </citation>
    <scope>NUCLEOTIDE SEQUENCE</scope>
    <source>
        <strain evidence="1">NM72_1-8</strain>
    </source>
</reference>
<evidence type="ECO:0000313" key="2">
    <source>
        <dbReference type="Proteomes" id="UP000307720"/>
    </source>
</evidence>
<keyword evidence="2" id="KW-1185">Reference proteome</keyword>
<proteinExistence type="predicted"/>
<protein>
    <submittedName>
        <fullName evidence="1">IS1380 family transposase</fullName>
    </submittedName>
</protein>
<gene>
    <name evidence="1" type="ORF">E5357_17565</name>
</gene>
<accession>A0AC61QV11</accession>